<feature type="signal peptide" evidence="1">
    <location>
        <begin position="1"/>
        <end position="20"/>
    </location>
</feature>
<dbReference type="AlphaFoldDB" id="A0AAV6YTA7"/>
<evidence type="ECO:0000313" key="3">
    <source>
        <dbReference type="Proteomes" id="UP000824782"/>
    </source>
</evidence>
<comment type="caution">
    <text evidence="2">The sequence shown here is derived from an EMBL/GenBank/DDBJ whole genome shotgun (WGS) entry which is preliminary data.</text>
</comment>
<sequence>MKVFLYCIKLALLPIYMTSASLFKPPRHINLKISTIDLLLNVMYAQCWHQYVNCINHRSS</sequence>
<dbReference type="EMBL" id="WNYA01023687">
    <property type="protein sequence ID" value="KAG8538125.1"/>
    <property type="molecule type" value="Genomic_DNA"/>
</dbReference>
<accession>A0AAV6YTA7</accession>
<gene>
    <name evidence="2" type="ORF">GDO81_023258</name>
</gene>
<reference evidence="2" key="1">
    <citation type="thesis" date="2020" institute="ProQuest LLC" country="789 East Eisenhower Parkway, Ann Arbor, MI, USA">
        <title>Comparative Genomics and Chromosome Evolution.</title>
        <authorList>
            <person name="Mudd A.B."/>
        </authorList>
    </citation>
    <scope>NUCLEOTIDE SEQUENCE</scope>
    <source>
        <strain evidence="2">237g6f4</strain>
        <tissue evidence="2">Blood</tissue>
    </source>
</reference>
<name>A0AAV6YTA7_ENGPU</name>
<proteinExistence type="predicted"/>
<evidence type="ECO:0000313" key="2">
    <source>
        <dbReference type="EMBL" id="KAG8538125.1"/>
    </source>
</evidence>
<evidence type="ECO:0000256" key="1">
    <source>
        <dbReference type="SAM" id="SignalP"/>
    </source>
</evidence>
<dbReference type="Proteomes" id="UP000824782">
    <property type="component" value="Unassembled WGS sequence"/>
</dbReference>
<feature type="chain" id="PRO_5044012030" evidence="1">
    <location>
        <begin position="21"/>
        <end position="60"/>
    </location>
</feature>
<organism evidence="2 3">
    <name type="scientific">Engystomops pustulosus</name>
    <name type="common">Tungara frog</name>
    <name type="synonym">Physalaemus pustulosus</name>
    <dbReference type="NCBI Taxonomy" id="76066"/>
    <lineage>
        <taxon>Eukaryota</taxon>
        <taxon>Metazoa</taxon>
        <taxon>Chordata</taxon>
        <taxon>Craniata</taxon>
        <taxon>Vertebrata</taxon>
        <taxon>Euteleostomi</taxon>
        <taxon>Amphibia</taxon>
        <taxon>Batrachia</taxon>
        <taxon>Anura</taxon>
        <taxon>Neobatrachia</taxon>
        <taxon>Hyloidea</taxon>
        <taxon>Leptodactylidae</taxon>
        <taxon>Leiuperinae</taxon>
        <taxon>Engystomops</taxon>
    </lineage>
</organism>
<keyword evidence="1" id="KW-0732">Signal</keyword>
<keyword evidence="3" id="KW-1185">Reference proteome</keyword>
<protein>
    <submittedName>
        <fullName evidence="2">Uncharacterized protein</fullName>
    </submittedName>
</protein>